<dbReference type="Pfam" id="PF02579">
    <property type="entry name" value="Nitro_FeMo-Co"/>
    <property type="match status" value="1"/>
</dbReference>
<gene>
    <name evidence="2" type="ORF">S03H2_15525</name>
</gene>
<evidence type="ECO:0000313" key="2">
    <source>
        <dbReference type="EMBL" id="GAH33986.1"/>
    </source>
</evidence>
<dbReference type="Gene3D" id="3.30.420.130">
    <property type="entry name" value="Dinitrogenase iron-molybdenum cofactor biosynthesis domain"/>
    <property type="match status" value="1"/>
</dbReference>
<dbReference type="EMBL" id="BARU01007900">
    <property type="protein sequence ID" value="GAH33986.1"/>
    <property type="molecule type" value="Genomic_DNA"/>
</dbReference>
<protein>
    <recommendedName>
        <fullName evidence="1">Dinitrogenase iron-molybdenum cofactor biosynthesis domain-containing protein</fullName>
    </recommendedName>
</protein>
<dbReference type="AlphaFoldDB" id="X1EKY3"/>
<dbReference type="PANTHER" id="PTHR42983:SF1">
    <property type="entry name" value="IRON-MOLYBDENUM PROTEIN"/>
    <property type="match status" value="1"/>
</dbReference>
<name>X1EKY3_9ZZZZ</name>
<dbReference type="SUPFAM" id="SSF53146">
    <property type="entry name" value="Nitrogenase accessory factor-like"/>
    <property type="match status" value="1"/>
</dbReference>
<organism evidence="2">
    <name type="scientific">marine sediment metagenome</name>
    <dbReference type="NCBI Taxonomy" id="412755"/>
    <lineage>
        <taxon>unclassified sequences</taxon>
        <taxon>metagenomes</taxon>
        <taxon>ecological metagenomes</taxon>
    </lineage>
</organism>
<accession>X1EKY3</accession>
<evidence type="ECO:0000259" key="1">
    <source>
        <dbReference type="Pfam" id="PF02579"/>
    </source>
</evidence>
<reference evidence="2" key="1">
    <citation type="journal article" date="2014" name="Front. Microbiol.">
        <title>High frequency of phylogenetically diverse reductive dehalogenase-homologous genes in deep subseafloor sedimentary metagenomes.</title>
        <authorList>
            <person name="Kawai M."/>
            <person name="Futagami T."/>
            <person name="Toyoda A."/>
            <person name="Takaki Y."/>
            <person name="Nishi S."/>
            <person name="Hori S."/>
            <person name="Arai W."/>
            <person name="Tsubouchi T."/>
            <person name="Morono Y."/>
            <person name="Uchiyama I."/>
            <person name="Ito T."/>
            <person name="Fujiyama A."/>
            <person name="Inagaki F."/>
            <person name="Takami H."/>
        </authorList>
    </citation>
    <scope>NUCLEOTIDE SEQUENCE</scope>
    <source>
        <strain evidence="2">Expedition CK06-06</strain>
    </source>
</reference>
<dbReference type="PANTHER" id="PTHR42983">
    <property type="entry name" value="DINITROGENASE IRON-MOLYBDENUM COFACTOR PROTEIN-RELATED"/>
    <property type="match status" value="1"/>
</dbReference>
<dbReference type="CDD" id="cd00851">
    <property type="entry name" value="MTH1175"/>
    <property type="match status" value="1"/>
</dbReference>
<sequence>MQIGVAAEDNSGLEAEVSMHFGRCPYYVIVEEKNGEIDPSIRVIANPYFSSHGEPGQIPSFLKEQGIEAIIAGGMGPRAVGFFNQLGIKAVTGATGKVKEAVDNFLEGELESNKPCH</sequence>
<feature type="domain" description="Dinitrogenase iron-molybdenum cofactor biosynthesis" evidence="1">
    <location>
        <begin position="14"/>
        <end position="106"/>
    </location>
</feature>
<dbReference type="InterPro" id="IPR036105">
    <property type="entry name" value="DiNase_FeMo-co_biosyn_sf"/>
</dbReference>
<comment type="caution">
    <text evidence="2">The sequence shown here is derived from an EMBL/GenBank/DDBJ whole genome shotgun (WGS) entry which is preliminary data.</text>
</comment>
<dbReference type="InterPro" id="IPR003731">
    <property type="entry name" value="Di-Nase_FeMo-co_biosynth"/>
</dbReference>
<dbReference type="InterPro" id="IPR033913">
    <property type="entry name" value="MTH1175_dom"/>
</dbReference>
<proteinExistence type="predicted"/>